<evidence type="ECO:0000256" key="2">
    <source>
        <dbReference type="ARBA" id="ARBA00004370"/>
    </source>
</evidence>
<evidence type="ECO:0000256" key="17">
    <source>
        <dbReference type="ARBA" id="ARBA00048383"/>
    </source>
</evidence>
<dbReference type="PANTHER" id="PTHR15184:SF71">
    <property type="entry name" value="ATP SYNTHASE SUBUNIT BETA, MITOCHONDRIAL"/>
    <property type="match status" value="1"/>
</dbReference>
<dbReference type="GO" id="GO:0005739">
    <property type="term" value="C:mitochondrion"/>
    <property type="evidence" value="ECO:0007669"/>
    <property type="project" value="GOC"/>
</dbReference>
<feature type="domain" description="ATPase F1/V1/A1 complex alpha/beta subunit nucleotide-binding" evidence="18">
    <location>
        <begin position="5"/>
        <end position="69"/>
    </location>
</feature>
<dbReference type="Proteomes" id="UP000593576">
    <property type="component" value="Unassembled WGS sequence"/>
</dbReference>
<keyword evidence="11" id="KW-0472">Membrane</keyword>
<comment type="subcellular location">
    <subcellularLocation>
        <location evidence="2">Membrane</location>
    </subcellularLocation>
</comment>
<gene>
    <name evidence="19" type="ORF">Goshw_029185</name>
</gene>
<name>A0A7J9KNU5_GOSSC</name>
<dbReference type="InterPro" id="IPR050053">
    <property type="entry name" value="ATPase_alpha/beta_chains"/>
</dbReference>
<keyword evidence="20" id="KW-1185">Reference proteome</keyword>
<dbReference type="AlphaFoldDB" id="A0A7J9KNU5"/>
<organism evidence="19 20">
    <name type="scientific">Gossypium schwendimanii</name>
    <name type="common">Cotton</name>
    <dbReference type="NCBI Taxonomy" id="34291"/>
    <lineage>
        <taxon>Eukaryota</taxon>
        <taxon>Viridiplantae</taxon>
        <taxon>Streptophyta</taxon>
        <taxon>Embryophyta</taxon>
        <taxon>Tracheophyta</taxon>
        <taxon>Spermatophyta</taxon>
        <taxon>Magnoliopsida</taxon>
        <taxon>eudicotyledons</taxon>
        <taxon>Gunneridae</taxon>
        <taxon>Pentapetalae</taxon>
        <taxon>rosids</taxon>
        <taxon>malvids</taxon>
        <taxon>Malvales</taxon>
        <taxon>Malvaceae</taxon>
        <taxon>Malvoideae</taxon>
        <taxon>Gossypium</taxon>
    </lineage>
</organism>
<dbReference type="Gene3D" id="3.40.50.12240">
    <property type="match status" value="1"/>
</dbReference>
<evidence type="ECO:0000256" key="11">
    <source>
        <dbReference type="ARBA" id="ARBA00023136"/>
    </source>
</evidence>
<evidence type="ECO:0000256" key="7">
    <source>
        <dbReference type="ARBA" id="ARBA00022781"/>
    </source>
</evidence>
<dbReference type="GO" id="GO:0009535">
    <property type="term" value="C:chloroplast thylakoid membrane"/>
    <property type="evidence" value="ECO:0007669"/>
    <property type="project" value="TreeGrafter"/>
</dbReference>
<evidence type="ECO:0000256" key="9">
    <source>
        <dbReference type="ARBA" id="ARBA00022967"/>
    </source>
</evidence>
<dbReference type="GO" id="GO:0005524">
    <property type="term" value="F:ATP binding"/>
    <property type="evidence" value="ECO:0007669"/>
    <property type="project" value="UniProtKB-KW"/>
</dbReference>
<dbReference type="InterPro" id="IPR027417">
    <property type="entry name" value="P-loop_NTPase"/>
</dbReference>
<keyword evidence="7" id="KW-0375">Hydrogen ion transport</keyword>
<dbReference type="InterPro" id="IPR000194">
    <property type="entry name" value="ATPase_F1/V1/A1_a/bsu_nucl-bd"/>
</dbReference>
<comment type="catalytic activity">
    <reaction evidence="17">
        <text>ATP + H2O + 4 H(+)(in) = ADP + phosphate + 5 H(+)(out)</text>
        <dbReference type="Rhea" id="RHEA:57720"/>
        <dbReference type="ChEBI" id="CHEBI:15377"/>
        <dbReference type="ChEBI" id="CHEBI:15378"/>
        <dbReference type="ChEBI" id="CHEBI:30616"/>
        <dbReference type="ChEBI" id="CHEBI:43474"/>
        <dbReference type="ChEBI" id="CHEBI:456216"/>
        <dbReference type="EC" id="7.1.2.2"/>
    </reaction>
</comment>
<comment type="function">
    <text evidence="14">Produces ATP from ADP in the presence of a proton gradient across the membrane. The catalytic sites are hosted primarily by the beta subunits.</text>
</comment>
<comment type="function">
    <text evidence="1">Mitochondrial membrane ATP synthase (F(1)F(0) ATP synthase or Complex V) produces ATP from ADP in the presence of a proton gradient across the membrane which is generated by electron transport complexes of the respiratory chain. F-type ATPases consist of two structural domains, F(1) - containing the extramembraneous catalytic core, and F(0) - containing the membrane proton channel, linked together by a central stalk and a peripheral stalk. During catalysis, ATP synthesis in the catalytic domain of F(1) is coupled via a rotary mechanism of the central stalk subunits to proton translocation. Subunits alpha and beta form the catalytic core in F(1). Rotation of the central stalk against the surrounding alpha(3)beta(3) subunits leads to hydrolysis of ATP in three separate catalytic sites on the beta subunits.</text>
</comment>
<sequence length="252" mass="28573">MSFVVGYQPTLRTKMGFLQERITSTKEGPITSIQAVYVLTDDFIDLAPATTFVHLDATTVLSRELATKVRSYTIRMGYSSCASYKSFRGDPVRELCKPRAKEFLGIKVHKMEMIVQNKNKGQEGGKSEHENAKLFLVLSFEKPNDKRNHVRICWNAKKVFYECASLDHFVPDCPSRTRGQHNRATQTFSMSRSDMRIRTIGRLNSALGTSSRNYAKTRLIVSTSVCDLRNQDDGVPDGKNFVVEIPFRVGKF</sequence>
<evidence type="ECO:0000256" key="8">
    <source>
        <dbReference type="ARBA" id="ARBA00022840"/>
    </source>
</evidence>
<protein>
    <recommendedName>
        <fullName evidence="4">H(+)-transporting two-sector ATPase</fullName>
        <ecNumber evidence="4">7.1.2.2</ecNumber>
    </recommendedName>
    <alternativeName>
        <fullName evidence="16">ATP synthase F1 sector subunit beta</fullName>
    </alternativeName>
    <alternativeName>
        <fullName evidence="15">F-ATPase subunit beta</fullName>
    </alternativeName>
</protein>
<evidence type="ECO:0000256" key="13">
    <source>
        <dbReference type="ARBA" id="ARBA00023310"/>
    </source>
</evidence>
<dbReference type="PANTHER" id="PTHR15184">
    <property type="entry name" value="ATP SYNTHASE"/>
    <property type="match status" value="1"/>
</dbReference>
<dbReference type="EC" id="7.1.2.2" evidence="4"/>
<dbReference type="EMBL" id="JABFAF010000001">
    <property type="protein sequence ID" value="MBA0848163.1"/>
    <property type="molecule type" value="Genomic_DNA"/>
</dbReference>
<keyword evidence="9" id="KW-1278">Translocase</keyword>
<evidence type="ECO:0000256" key="6">
    <source>
        <dbReference type="ARBA" id="ARBA00022741"/>
    </source>
</evidence>
<keyword evidence="6" id="KW-0547">Nucleotide-binding</keyword>
<keyword evidence="8" id="KW-0067">ATP-binding</keyword>
<evidence type="ECO:0000256" key="5">
    <source>
        <dbReference type="ARBA" id="ARBA00022448"/>
    </source>
</evidence>
<evidence type="ECO:0000256" key="10">
    <source>
        <dbReference type="ARBA" id="ARBA00023065"/>
    </source>
</evidence>
<accession>A0A7J9KNU5</accession>
<evidence type="ECO:0000256" key="15">
    <source>
        <dbReference type="ARBA" id="ARBA00042624"/>
    </source>
</evidence>
<dbReference type="Pfam" id="PF00006">
    <property type="entry name" value="ATP-synt_ab"/>
    <property type="match status" value="1"/>
</dbReference>
<comment type="caution">
    <text evidence="19">The sequence shown here is derived from an EMBL/GenBank/DDBJ whole genome shotgun (WGS) entry which is preliminary data.</text>
</comment>
<keyword evidence="13" id="KW-0066">ATP synthesis</keyword>
<evidence type="ECO:0000256" key="14">
    <source>
        <dbReference type="ARBA" id="ARBA00037290"/>
    </source>
</evidence>
<evidence type="ECO:0000313" key="19">
    <source>
        <dbReference type="EMBL" id="MBA0848163.1"/>
    </source>
</evidence>
<evidence type="ECO:0000256" key="4">
    <source>
        <dbReference type="ARBA" id="ARBA00012473"/>
    </source>
</evidence>
<evidence type="ECO:0000256" key="1">
    <source>
        <dbReference type="ARBA" id="ARBA00003086"/>
    </source>
</evidence>
<evidence type="ECO:0000259" key="18">
    <source>
        <dbReference type="Pfam" id="PF00006"/>
    </source>
</evidence>
<keyword evidence="5" id="KW-0813">Transport</keyword>
<dbReference type="GO" id="GO:0045259">
    <property type="term" value="C:proton-transporting ATP synthase complex"/>
    <property type="evidence" value="ECO:0007669"/>
    <property type="project" value="UniProtKB-KW"/>
</dbReference>
<dbReference type="OrthoDB" id="149879at2759"/>
<evidence type="ECO:0000313" key="20">
    <source>
        <dbReference type="Proteomes" id="UP000593576"/>
    </source>
</evidence>
<proteinExistence type="inferred from homology"/>
<reference evidence="19 20" key="1">
    <citation type="journal article" date="2019" name="Genome Biol. Evol.">
        <title>Insights into the evolution of the New World diploid cottons (Gossypium, subgenus Houzingenia) based on genome sequencing.</title>
        <authorList>
            <person name="Grover C.E."/>
            <person name="Arick M.A. 2nd"/>
            <person name="Thrash A."/>
            <person name="Conover J.L."/>
            <person name="Sanders W.S."/>
            <person name="Peterson D.G."/>
            <person name="Frelichowski J.E."/>
            <person name="Scheffler J.A."/>
            <person name="Scheffler B.E."/>
            <person name="Wendel J.F."/>
        </authorList>
    </citation>
    <scope>NUCLEOTIDE SEQUENCE [LARGE SCALE GENOMIC DNA]</scope>
    <source>
        <strain evidence="19">1</strain>
        <tissue evidence="19">Leaf</tissue>
    </source>
</reference>
<keyword evidence="12" id="KW-0139">CF(1)</keyword>
<evidence type="ECO:0000256" key="16">
    <source>
        <dbReference type="ARBA" id="ARBA00042742"/>
    </source>
</evidence>
<dbReference type="SUPFAM" id="SSF52540">
    <property type="entry name" value="P-loop containing nucleoside triphosphate hydrolases"/>
    <property type="match status" value="1"/>
</dbReference>
<comment type="similarity">
    <text evidence="3">Belongs to the ATPase alpha/beta chains family.</text>
</comment>
<evidence type="ECO:0000256" key="12">
    <source>
        <dbReference type="ARBA" id="ARBA00023196"/>
    </source>
</evidence>
<evidence type="ECO:0000256" key="3">
    <source>
        <dbReference type="ARBA" id="ARBA00008936"/>
    </source>
</evidence>
<keyword evidence="10" id="KW-0406">Ion transport</keyword>
<dbReference type="GO" id="GO:0042776">
    <property type="term" value="P:proton motive force-driven mitochondrial ATP synthesis"/>
    <property type="evidence" value="ECO:0007669"/>
    <property type="project" value="TreeGrafter"/>
</dbReference>
<dbReference type="GO" id="GO:0046933">
    <property type="term" value="F:proton-transporting ATP synthase activity, rotational mechanism"/>
    <property type="evidence" value="ECO:0007669"/>
    <property type="project" value="TreeGrafter"/>
</dbReference>